<dbReference type="Pfam" id="PF09586">
    <property type="entry name" value="YfhO"/>
    <property type="match status" value="1"/>
</dbReference>
<dbReference type="PANTHER" id="PTHR38454">
    <property type="entry name" value="INTEGRAL MEMBRANE PROTEIN-RELATED"/>
    <property type="match status" value="1"/>
</dbReference>
<feature type="transmembrane region" description="Helical" evidence="1">
    <location>
        <begin position="173"/>
        <end position="191"/>
    </location>
</feature>
<dbReference type="InterPro" id="IPR018580">
    <property type="entry name" value="Uncharacterised_YfhO"/>
</dbReference>
<feature type="transmembrane region" description="Helical" evidence="1">
    <location>
        <begin position="111"/>
        <end position="131"/>
    </location>
</feature>
<feature type="transmembrane region" description="Helical" evidence="1">
    <location>
        <begin position="369"/>
        <end position="387"/>
    </location>
</feature>
<feature type="transmembrane region" description="Helical" evidence="1">
    <location>
        <begin position="249"/>
        <end position="270"/>
    </location>
</feature>
<feature type="transmembrane region" description="Helical" evidence="1">
    <location>
        <begin position="197"/>
        <end position="228"/>
    </location>
</feature>
<gene>
    <name evidence="2" type="ORF">COEU31_11300</name>
</gene>
<keyword evidence="1" id="KW-0472">Membrane</keyword>
<evidence type="ECO:0008006" key="4">
    <source>
        <dbReference type="Google" id="ProtNLM"/>
    </source>
</evidence>
<dbReference type="EMBL" id="BLYL01000005">
    <property type="protein sequence ID" value="GFO94084.1"/>
    <property type="molecule type" value="Genomic_DNA"/>
</dbReference>
<sequence>MGTKQGEVNKHKKSGILYAAVFLVTFLIYTVILILQKAYPFGDKSFLTYDAYVQYKNMFHMLFEWISGGGKGSFIWSMGMGIDAVQESLYYCLSPFNIIVLMLGESRLELSMVLLIIIKSACLPVTALYFFRHTNKKNIENGYSQTVATFIELACSMAYGLSGYVLAYGHNIIWLDGLILLPIVALGIEHLSDGKGWMLYTLSLAASIICNFYFSFYICVFAVIYFLLEKRENVRDFLCRGLSFAGCSVLSALLAGVVLIPAGLVVMRAASSVTDMGLEGTQMWGQFGAYISSFYPLKDLECVSMFSNNSYCGSIVVFAACLFLLSYVSDWKTRVKYCIAMAVLVLALNYLPLNYVFHGMTITHGLGNRFAFILTFILIVATYRILMNLAKLRLRYIAVSTAVAGVIFVASLIDSREMSTPLGYVIFMLMLAFAAILCVLCRRGSIKPGVAVCIICGCWIAEIMGNALYVMPGKTEDCLLTDAVRLDQWESVYNSLDTENGTRKSAMVYENYAPYSQTNWYSSMANGNTIRAFSSMGLAHFDNVEYIYSGTTPLTALMYNVRYVLSPENGTYAGYNLVAENDVYNLYEAETPEMMGFMLDDGIVDWKADRTPLENQNDFMKSGCGLSSDVFTEIDISDWSTSYLNQDTLKESVGYCIYRTSNAFVPMTRYEFDAESDMDMYVYSKDSRDHYVEMIVDGELRASNGSYVTEQLSHVGLVKKGQHVRITIGGATSSKTRSVGERFVKVYNYNADEFEKAEEKILDSPLECTGFGKNTFYGSVDVKNPGILYIAYPYDDGFKIYVDGEPAEKIRLGRGNMGVRIYAGSHDIEIAYRTPGLMAGALVSLFGICIMLFMLRWDSKQKHVITPLPIP</sequence>
<feature type="transmembrane region" description="Helical" evidence="1">
    <location>
        <begin position="16"/>
        <end position="35"/>
    </location>
</feature>
<evidence type="ECO:0000313" key="2">
    <source>
        <dbReference type="EMBL" id="GFO94084.1"/>
    </source>
</evidence>
<dbReference type="RefSeq" id="WP_055223943.1">
    <property type="nucleotide sequence ID" value="NZ_BLYL01000005.1"/>
</dbReference>
<accession>A0AAI9NYD1</accession>
<feature type="transmembrane region" description="Helical" evidence="1">
    <location>
        <begin position="449"/>
        <end position="471"/>
    </location>
</feature>
<organism evidence="2 3">
    <name type="scientific">Coprococcus eutactus</name>
    <dbReference type="NCBI Taxonomy" id="33043"/>
    <lineage>
        <taxon>Bacteria</taxon>
        <taxon>Bacillati</taxon>
        <taxon>Bacillota</taxon>
        <taxon>Clostridia</taxon>
        <taxon>Lachnospirales</taxon>
        <taxon>Lachnospiraceae</taxon>
        <taxon>Coprococcus</taxon>
    </lineage>
</organism>
<dbReference type="Proteomes" id="UP000660047">
    <property type="component" value="Unassembled WGS sequence"/>
</dbReference>
<evidence type="ECO:0000256" key="1">
    <source>
        <dbReference type="SAM" id="Phobius"/>
    </source>
</evidence>
<feature type="transmembrane region" description="Helical" evidence="1">
    <location>
        <begin position="394"/>
        <end position="413"/>
    </location>
</feature>
<keyword evidence="1" id="KW-1133">Transmembrane helix</keyword>
<keyword evidence="1" id="KW-0812">Transmembrane</keyword>
<feature type="transmembrane region" description="Helical" evidence="1">
    <location>
        <begin position="306"/>
        <end position="325"/>
    </location>
</feature>
<feature type="transmembrane region" description="Helical" evidence="1">
    <location>
        <begin position="836"/>
        <end position="855"/>
    </location>
</feature>
<dbReference type="PANTHER" id="PTHR38454:SF1">
    <property type="entry name" value="INTEGRAL MEMBRANE PROTEIN"/>
    <property type="match status" value="1"/>
</dbReference>
<feature type="transmembrane region" description="Helical" evidence="1">
    <location>
        <begin position="425"/>
        <end position="442"/>
    </location>
</feature>
<comment type="caution">
    <text evidence="2">The sequence shown here is derived from an EMBL/GenBank/DDBJ whole genome shotgun (WGS) entry which is preliminary data.</text>
</comment>
<name>A0AAI9NYD1_9FIRM</name>
<dbReference type="AlphaFoldDB" id="A0AAI9NYD1"/>
<reference evidence="2" key="1">
    <citation type="submission" date="2020-06" db="EMBL/GenBank/DDBJ databases">
        <title>Characterization of fructooligosaccharide metabolism and fructooligosaccharide-degrading enzymes in human commensal butyrate producers.</title>
        <authorList>
            <person name="Tanno H."/>
            <person name="Fujii T."/>
            <person name="Hirano K."/>
            <person name="Maeno S."/>
            <person name="Tonozuka T."/>
            <person name="Sakamoto M."/>
            <person name="Ohkuma M."/>
            <person name="Tochio T."/>
            <person name="Endo A."/>
        </authorList>
    </citation>
    <scope>NUCLEOTIDE SEQUENCE</scope>
    <source>
        <strain evidence="2">JCM 31265</strain>
    </source>
</reference>
<feature type="transmembrane region" description="Helical" evidence="1">
    <location>
        <begin position="337"/>
        <end position="357"/>
    </location>
</feature>
<evidence type="ECO:0000313" key="3">
    <source>
        <dbReference type="Proteomes" id="UP000660047"/>
    </source>
</evidence>
<proteinExistence type="predicted"/>
<protein>
    <recommendedName>
        <fullName evidence="4">YfhO family protein</fullName>
    </recommendedName>
</protein>